<sequence length="96" mass="11303">MPNTREEYIRTLRDKLELWKAQLEKLEVQAALAKAEARVEYHEQITDLRRKREEAKRKLDELQHAGEHAWKDMKAGLELAWDAVEAAFASARARFK</sequence>
<protein>
    <recommendedName>
        <fullName evidence="4">Coiled coil domain-containing protein</fullName>
    </recommendedName>
</protein>
<dbReference type="Proteomes" id="UP001194469">
    <property type="component" value="Unassembled WGS sequence"/>
</dbReference>
<dbReference type="RefSeq" id="WP_012613174.1">
    <property type="nucleotide sequence ID" value="NZ_VRYY01000265.1"/>
</dbReference>
<keyword evidence="3" id="KW-1185">Reference proteome</keyword>
<comment type="caution">
    <text evidence="2">The sequence shown here is derived from an EMBL/GenBank/DDBJ whole genome shotgun (WGS) entry which is preliminary data.</text>
</comment>
<name>A0ABS0J4H6_9BACT</name>
<evidence type="ECO:0008006" key="4">
    <source>
        <dbReference type="Google" id="ProtNLM"/>
    </source>
</evidence>
<evidence type="ECO:0000313" key="3">
    <source>
        <dbReference type="Proteomes" id="UP001194469"/>
    </source>
</evidence>
<proteinExistence type="predicted"/>
<dbReference type="EMBL" id="VRYY01000265">
    <property type="protein sequence ID" value="MBG3877331.1"/>
    <property type="molecule type" value="Genomic_DNA"/>
</dbReference>
<evidence type="ECO:0000256" key="1">
    <source>
        <dbReference type="SAM" id="Coils"/>
    </source>
</evidence>
<organism evidence="2 3">
    <name type="scientific">Nitratidesulfovibrio oxamicus</name>
    <dbReference type="NCBI Taxonomy" id="32016"/>
    <lineage>
        <taxon>Bacteria</taxon>
        <taxon>Pseudomonadati</taxon>
        <taxon>Thermodesulfobacteriota</taxon>
        <taxon>Desulfovibrionia</taxon>
        <taxon>Desulfovibrionales</taxon>
        <taxon>Desulfovibrionaceae</taxon>
        <taxon>Nitratidesulfovibrio</taxon>
    </lineage>
</organism>
<feature type="coiled-coil region" evidence="1">
    <location>
        <begin position="9"/>
        <end position="65"/>
    </location>
</feature>
<reference evidence="2 3" key="1">
    <citation type="submission" date="2019-08" db="EMBL/GenBank/DDBJ databases">
        <authorList>
            <person name="Luo N."/>
        </authorList>
    </citation>
    <scope>NUCLEOTIDE SEQUENCE [LARGE SCALE GENOMIC DNA]</scope>
    <source>
        <strain evidence="2 3">NCIMB 9442</strain>
    </source>
</reference>
<gene>
    <name evidence="2" type="ORF">FVW20_09950</name>
</gene>
<accession>A0ABS0J4H6</accession>
<evidence type="ECO:0000313" key="2">
    <source>
        <dbReference type="EMBL" id="MBG3877331.1"/>
    </source>
</evidence>
<keyword evidence="1" id="KW-0175">Coiled coil</keyword>